<gene>
    <name evidence="1" type="ORF">CCR75_005976</name>
</gene>
<reference evidence="1 2" key="1">
    <citation type="journal article" date="2021" name="Genome Biol.">
        <title>AFLAP: assembly-free linkage analysis pipeline using k-mers from genome sequencing data.</title>
        <authorList>
            <person name="Fletcher K."/>
            <person name="Zhang L."/>
            <person name="Gil J."/>
            <person name="Han R."/>
            <person name="Cavanaugh K."/>
            <person name="Michelmore R."/>
        </authorList>
    </citation>
    <scope>NUCLEOTIDE SEQUENCE [LARGE SCALE GENOMIC DNA]</scope>
    <source>
        <strain evidence="1 2">SF5</strain>
    </source>
</reference>
<protein>
    <submittedName>
        <fullName evidence="1">Uncharacterized protein</fullName>
    </submittedName>
</protein>
<evidence type="ECO:0000313" key="2">
    <source>
        <dbReference type="Proteomes" id="UP000294530"/>
    </source>
</evidence>
<sequence length="216" mass="24461">MLDAISLTEEELGMLFGPAVNGANGSSAVSKPINRKKTRRLMMQNEHSTKINATFRCVVDDTRCCYRTGKCQNLQALKRNGKLHKLCEFHRERANMNQKKLDRKKRMERSKVPLHMRCGSASSVTFEDKGRCLNLKNPSPRTVEAVTSNNFYKTKLKPELDSDLFLPTSLEEAPLGLGCEELAIFCSLMTFDINRMPLPIDMPFLRTSSHHPTSIV</sequence>
<proteinExistence type="predicted"/>
<evidence type="ECO:0000313" key="1">
    <source>
        <dbReference type="EMBL" id="TDH66832.1"/>
    </source>
</evidence>
<comment type="caution">
    <text evidence="1">The sequence shown here is derived from an EMBL/GenBank/DDBJ whole genome shotgun (WGS) entry which is preliminary data.</text>
</comment>
<dbReference type="AlphaFoldDB" id="A0A976FHG8"/>
<keyword evidence="2" id="KW-1185">Reference proteome</keyword>
<name>A0A976FHG8_BRELC</name>
<dbReference type="GeneID" id="94349721"/>
<dbReference type="OrthoDB" id="67672at2759"/>
<accession>A0A976FHG8</accession>
<dbReference type="Proteomes" id="UP000294530">
    <property type="component" value="Unassembled WGS sequence"/>
</dbReference>
<organism evidence="1 2">
    <name type="scientific">Bremia lactucae</name>
    <name type="common">Lettuce downy mildew</name>
    <dbReference type="NCBI Taxonomy" id="4779"/>
    <lineage>
        <taxon>Eukaryota</taxon>
        <taxon>Sar</taxon>
        <taxon>Stramenopiles</taxon>
        <taxon>Oomycota</taxon>
        <taxon>Peronosporomycetes</taxon>
        <taxon>Peronosporales</taxon>
        <taxon>Peronosporaceae</taxon>
        <taxon>Bremia</taxon>
    </lineage>
</organism>
<dbReference type="KEGG" id="blac:94349721"/>
<dbReference type="EMBL" id="SHOA02000013">
    <property type="protein sequence ID" value="TDH66832.1"/>
    <property type="molecule type" value="Genomic_DNA"/>
</dbReference>
<dbReference type="RefSeq" id="XP_067816331.1">
    <property type="nucleotide sequence ID" value="XM_067964050.1"/>
</dbReference>